<dbReference type="SMART" id="SM01130">
    <property type="entry name" value="DHDPS"/>
    <property type="match status" value="1"/>
</dbReference>
<organism evidence="4 5">
    <name type="scientific">Mycolicibacter acidiphilus</name>
    <dbReference type="NCBI Taxonomy" id="2835306"/>
    <lineage>
        <taxon>Bacteria</taxon>
        <taxon>Bacillati</taxon>
        <taxon>Actinomycetota</taxon>
        <taxon>Actinomycetes</taxon>
        <taxon>Mycobacteriales</taxon>
        <taxon>Mycobacteriaceae</taxon>
        <taxon>Mycolicibacter</taxon>
    </lineage>
</organism>
<protein>
    <submittedName>
        <fullName evidence="4">Dihydrodipicolinate synthase family protein</fullName>
    </submittedName>
</protein>
<sequence>MDFTGLCAFPPTPLTPGGADEDAFRGIIGRLADAGVDSICALGSTGHYAYLPVAERVRLTAAAVDAAGSVPVLTSVGALSTDDVLTLTEAVQAAGVAGVLLAPVSYQPLTRAEVLGLYTDVTAELTVPLCVYDNPVTTGFTFDDELLAEIAALPNVASVKIPGAPVGDLPAGQRAATLRKVLPAHVTIGVSGDPFAVDGLLAGCDAWYSVIAGLLPAPALALLRAASSGDAVAAREISASLQSIWRLYADYGSARVAAAIAGELGLADSDFLPRPLRPIDEAGRVRVRAALSAHQ</sequence>
<dbReference type="CDD" id="cd00408">
    <property type="entry name" value="DHDPS-like"/>
    <property type="match status" value="1"/>
</dbReference>
<dbReference type="Proteomes" id="UP001519535">
    <property type="component" value="Unassembled WGS sequence"/>
</dbReference>
<comment type="caution">
    <text evidence="4">The sequence shown here is derived from an EMBL/GenBank/DDBJ whole genome shotgun (WGS) entry which is preliminary data.</text>
</comment>
<accession>A0ABS5RKH0</accession>
<keyword evidence="5" id="KW-1185">Reference proteome</keyword>
<reference evidence="4 5" key="1">
    <citation type="submission" date="2021-05" db="EMBL/GenBank/DDBJ databases">
        <title>Mycobacterium acidophilum sp. nov., an extremely acid-tolerant member of the genus Mycobacterium.</title>
        <authorList>
            <person name="Xia J."/>
        </authorList>
    </citation>
    <scope>NUCLEOTIDE SEQUENCE [LARGE SCALE GENOMIC DNA]</scope>
    <source>
        <strain evidence="4 5">M1</strain>
    </source>
</reference>
<evidence type="ECO:0000256" key="2">
    <source>
        <dbReference type="ARBA" id="ARBA00023239"/>
    </source>
</evidence>
<name>A0ABS5RKH0_9MYCO</name>
<dbReference type="RefSeq" id="WP_214092974.1">
    <property type="nucleotide sequence ID" value="NZ_JAHCLR010000019.1"/>
</dbReference>
<dbReference type="PANTHER" id="PTHR12128:SF66">
    <property type="entry name" value="4-HYDROXY-2-OXOGLUTARATE ALDOLASE, MITOCHONDRIAL"/>
    <property type="match status" value="1"/>
</dbReference>
<dbReference type="SUPFAM" id="SSF51569">
    <property type="entry name" value="Aldolase"/>
    <property type="match status" value="1"/>
</dbReference>
<dbReference type="PIRSF" id="PIRSF001365">
    <property type="entry name" value="DHDPS"/>
    <property type="match status" value="1"/>
</dbReference>
<dbReference type="InterPro" id="IPR002220">
    <property type="entry name" value="DapA-like"/>
</dbReference>
<dbReference type="Gene3D" id="3.20.20.70">
    <property type="entry name" value="Aldolase class I"/>
    <property type="match status" value="1"/>
</dbReference>
<evidence type="ECO:0000313" key="4">
    <source>
        <dbReference type="EMBL" id="MBS9534098.1"/>
    </source>
</evidence>
<dbReference type="EMBL" id="JAHCLR010000019">
    <property type="protein sequence ID" value="MBS9534098.1"/>
    <property type="molecule type" value="Genomic_DNA"/>
</dbReference>
<dbReference type="Pfam" id="PF00701">
    <property type="entry name" value="DHDPS"/>
    <property type="match status" value="1"/>
</dbReference>
<comment type="similarity">
    <text evidence="1 3">Belongs to the DapA family.</text>
</comment>
<dbReference type="PRINTS" id="PR00146">
    <property type="entry name" value="DHPICSNTHASE"/>
</dbReference>
<evidence type="ECO:0000256" key="1">
    <source>
        <dbReference type="ARBA" id="ARBA00007592"/>
    </source>
</evidence>
<evidence type="ECO:0000256" key="3">
    <source>
        <dbReference type="PIRNR" id="PIRNR001365"/>
    </source>
</evidence>
<dbReference type="PANTHER" id="PTHR12128">
    <property type="entry name" value="DIHYDRODIPICOLINATE SYNTHASE"/>
    <property type="match status" value="1"/>
</dbReference>
<gene>
    <name evidence="4" type="ORF">KIH27_10930</name>
</gene>
<evidence type="ECO:0000313" key="5">
    <source>
        <dbReference type="Proteomes" id="UP001519535"/>
    </source>
</evidence>
<keyword evidence="2 3" id="KW-0456">Lyase</keyword>
<dbReference type="InterPro" id="IPR013785">
    <property type="entry name" value="Aldolase_TIM"/>
</dbReference>
<proteinExistence type="inferred from homology"/>